<protein>
    <recommendedName>
        <fullName evidence="3">Aspartyl protease</fullName>
    </recommendedName>
</protein>
<keyword evidence="2" id="KW-1185">Reference proteome</keyword>
<evidence type="ECO:0000313" key="2">
    <source>
        <dbReference type="Proteomes" id="UP000325105"/>
    </source>
</evidence>
<dbReference type="AlphaFoldDB" id="A0A5S5DLP2"/>
<dbReference type="Gene3D" id="2.40.70.10">
    <property type="entry name" value="Acid Proteases"/>
    <property type="match status" value="1"/>
</dbReference>
<dbReference type="InterPro" id="IPR021109">
    <property type="entry name" value="Peptidase_aspartic_dom_sf"/>
</dbReference>
<dbReference type="OrthoDB" id="5166556at2"/>
<evidence type="ECO:0008006" key="3">
    <source>
        <dbReference type="Google" id="ProtNLM"/>
    </source>
</evidence>
<dbReference type="EMBL" id="VNHX01000004">
    <property type="protein sequence ID" value="TYP96853.1"/>
    <property type="molecule type" value="Genomic_DNA"/>
</dbReference>
<organism evidence="1 2">
    <name type="scientific">Sphingobacterium allocomposti</name>
    <dbReference type="NCBI Taxonomy" id="415956"/>
    <lineage>
        <taxon>Bacteria</taxon>
        <taxon>Pseudomonadati</taxon>
        <taxon>Bacteroidota</taxon>
        <taxon>Sphingobacteriia</taxon>
        <taxon>Sphingobacteriales</taxon>
        <taxon>Sphingobacteriaceae</taxon>
        <taxon>Sphingobacterium</taxon>
    </lineage>
</organism>
<reference evidence="1 2" key="1">
    <citation type="submission" date="2019-07" db="EMBL/GenBank/DDBJ databases">
        <title>Genomic Encyclopedia of Archaeal and Bacterial Type Strains, Phase II (KMG-II): from individual species to whole genera.</title>
        <authorList>
            <person name="Goeker M."/>
        </authorList>
    </citation>
    <scope>NUCLEOTIDE SEQUENCE [LARGE SCALE GENOMIC DNA]</scope>
    <source>
        <strain evidence="1 2">DSM 18850</strain>
    </source>
</reference>
<dbReference type="Proteomes" id="UP000325105">
    <property type="component" value="Unassembled WGS sequence"/>
</dbReference>
<sequence length="393" mass="44468">MKQHLFATVAILIFWINTTQAQKKIRTITATSEKAWISDGEHVKMDWHLEPAANPDAYYVNVPAKKSVVKFETDQDRLIIHTQPGKKYNFVVLLNGKDSCHVQIASTLPPDAADAKTTLTHPIHIPFQLINSKIFLNGKVNKKNVLIQLDLGAGTSAVNRNSSGKIGLEFSSYKMVSNTDGLNKERTSLGNQLAIHHLQWDNIPLTEVGNMDDFEDLIIGNGLFRDKIIGIDYDKREFTIYEQLPSDAKTYKKMPVYYVQHRPMFEAEIVHNNKKYSAWFLFDTGRDGSMQIGNDFTAVENNWNELQALTMVNGRKIIRLDARIAGVGFRDIVTNASNPAVPNAKASLFGNQVLKHFNVILDNRTGTLYLKPNSLSNEPYFNYESYLKQMSNE</sequence>
<evidence type="ECO:0000313" key="1">
    <source>
        <dbReference type="EMBL" id="TYP96853.1"/>
    </source>
</evidence>
<name>A0A5S5DLP2_9SPHI</name>
<comment type="caution">
    <text evidence="1">The sequence shown here is derived from an EMBL/GenBank/DDBJ whole genome shotgun (WGS) entry which is preliminary data.</text>
</comment>
<proteinExistence type="predicted"/>
<accession>A0A5S5DLP2</accession>
<gene>
    <name evidence="1" type="ORF">BC792_10475</name>
</gene>
<dbReference type="RefSeq" id="WP_148907780.1">
    <property type="nucleotide sequence ID" value="NZ_VNHX01000004.1"/>
</dbReference>